<accession>A0ABN7R0X0</accession>
<evidence type="ECO:0000313" key="3">
    <source>
        <dbReference type="Proteomes" id="UP000679725"/>
    </source>
</evidence>
<gene>
    <name evidence="2" type="ORF">DYBT9623_00537</name>
</gene>
<reference evidence="2 3" key="1">
    <citation type="submission" date="2021-04" db="EMBL/GenBank/DDBJ databases">
        <authorList>
            <person name="Rodrigo-Torres L."/>
            <person name="Arahal R. D."/>
            <person name="Lucena T."/>
        </authorList>
    </citation>
    <scope>NUCLEOTIDE SEQUENCE [LARGE SCALE GENOMIC DNA]</scope>
    <source>
        <strain evidence="2 3">CECT 9623</strain>
    </source>
</reference>
<dbReference type="Proteomes" id="UP000679725">
    <property type="component" value="Unassembled WGS sequence"/>
</dbReference>
<comment type="caution">
    <text evidence="2">The sequence shown here is derived from an EMBL/GenBank/DDBJ whole genome shotgun (WGS) entry which is preliminary data.</text>
</comment>
<proteinExistence type="predicted"/>
<organism evidence="2 3">
    <name type="scientific">Dyadobacter linearis</name>
    <dbReference type="NCBI Taxonomy" id="2823330"/>
    <lineage>
        <taxon>Bacteria</taxon>
        <taxon>Pseudomonadati</taxon>
        <taxon>Bacteroidota</taxon>
        <taxon>Cytophagia</taxon>
        <taxon>Cytophagales</taxon>
        <taxon>Spirosomataceae</taxon>
        <taxon>Dyadobacter</taxon>
    </lineage>
</organism>
<feature type="domain" description="3-keto-alpha-glucoside-1,2-lyase/3-keto-2-hydroxy-glucal hydratase" evidence="1">
    <location>
        <begin position="60"/>
        <end position="197"/>
    </location>
</feature>
<sequence>MKNVVPILLILLSVQCFGQRKKVTPAAAKVDYLIPLTAEKWEFQEGKVAFETYKGAKAMKIEKRSGQVVLKDLVFKNGTIEFDIDPSESEFAESIYFHRKDAREQEIVYLRMSRVNNRLANQGIQYCPYFDGINMWDMYPDYQAPAILKPGEWNHLKLIISGKRLQVFLNNATKPVLDIPRLEGSAAEGSIAFEGASYIANVQVKPDEVEGLSPFALPDITDHDGLYLRKWASSAPFELPVGSELSFQNQPKPQLFTDSIAAERAGFVNLTRKHGGSKTRRAIWLKTRITAKEAAKVALQLGFSDEVWVFLNNQIIFADKNLFQQNMKRYPDGRISIQNATVDLNLNAGENDLLIGVSNDFYGWGIMARLKQGDGITGTDHISGIVSLAKEIASIDLEPYIGTYSSVQAGYKLIFAKSETGLSVEPTGQKPAELQVTGKHSFSYPAEGATFEFSLAEKKVILRQGTESREFLRE</sequence>
<dbReference type="RefSeq" id="WP_215231950.1">
    <property type="nucleotide sequence ID" value="NZ_CAJRAU010000001.1"/>
</dbReference>
<dbReference type="Gene3D" id="2.60.120.560">
    <property type="entry name" value="Exo-inulinase, domain 1"/>
    <property type="match status" value="1"/>
</dbReference>
<dbReference type="Pfam" id="PF06439">
    <property type="entry name" value="3keto-disac_hyd"/>
    <property type="match status" value="1"/>
</dbReference>
<dbReference type="EMBL" id="CAJRAU010000001">
    <property type="protein sequence ID" value="CAG5067810.1"/>
    <property type="molecule type" value="Genomic_DNA"/>
</dbReference>
<name>A0ABN7R0X0_9BACT</name>
<evidence type="ECO:0000259" key="1">
    <source>
        <dbReference type="Pfam" id="PF06439"/>
    </source>
</evidence>
<protein>
    <recommendedName>
        <fullName evidence="1">3-keto-alpha-glucoside-1,2-lyase/3-keto-2-hydroxy-glucal hydratase domain-containing protein</fullName>
    </recommendedName>
</protein>
<dbReference type="InterPro" id="IPR010496">
    <property type="entry name" value="AL/BT2_dom"/>
</dbReference>
<keyword evidence="3" id="KW-1185">Reference proteome</keyword>
<evidence type="ECO:0000313" key="2">
    <source>
        <dbReference type="EMBL" id="CAG5067810.1"/>
    </source>
</evidence>